<proteinExistence type="predicted"/>
<dbReference type="PATRIC" id="fig|33881.3.peg.2716"/>
<dbReference type="AlphaFoldDB" id="A0A175RLG4"/>
<dbReference type="OrthoDB" id="5020227at2"/>
<sequence length="127" mass="13379">MPSPIEAEASAVELLRKTEAAVDLPWPDTPEPSAEECPGGVGFSYFVSMKTATDARSVAQAFQRLWSSERLTVDPSENDLGGDGGILYSATADAFGAAGAAYQVNTRSVVVRITSPCAEGSIDDYDE</sequence>
<evidence type="ECO:0000313" key="1">
    <source>
        <dbReference type="EMBL" id="KTR04590.1"/>
    </source>
</evidence>
<comment type="caution">
    <text evidence="1">The sequence shown here is derived from an EMBL/GenBank/DDBJ whole genome shotgun (WGS) entry which is preliminary data.</text>
</comment>
<dbReference type="STRING" id="33881.NS184_11595"/>
<name>A0A175RLG4_9MICO</name>
<accession>A0A175RLG4</accession>
<evidence type="ECO:0000313" key="2">
    <source>
        <dbReference type="Proteomes" id="UP000078252"/>
    </source>
</evidence>
<gene>
    <name evidence="1" type="ORF">NS184_11595</name>
</gene>
<dbReference type="RefSeq" id="WP_058726264.1">
    <property type="nucleotide sequence ID" value="NZ_LDQC01000062.1"/>
</dbReference>
<dbReference type="Proteomes" id="UP000078252">
    <property type="component" value="Unassembled WGS sequence"/>
</dbReference>
<reference evidence="1 2" key="1">
    <citation type="journal article" date="2016" name="Front. Microbiol.">
        <title>Genomic Resource of Rice Seed Associated Bacteria.</title>
        <authorList>
            <person name="Midha S."/>
            <person name="Bansal K."/>
            <person name="Sharma S."/>
            <person name="Kumar N."/>
            <person name="Patil P.P."/>
            <person name="Chaudhry V."/>
            <person name="Patil P.B."/>
        </authorList>
    </citation>
    <scope>NUCLEOTIDE SEQUENCE [LARGE SCALE GENOMIC DNA]</scope>
    <source>
        <strain evidence="1 2">NS184</strain>
    </source>
</reference>
<protein>
    <submittedName>
        <fullName evidence="1">Uncharacterized protein</fullName>
    </submittedName>
</protein>
<dbReference type="EMBL" id="LDQC01000062">
    <property type="protein sequence ID" value="KTR04590.1"/>
    <property type="molecule type" value="Genomic_DNA"/>
</dbReference>
<organism evidence="1 2">
    <name type="scientific">Curtobacterium luteum</name>
    <dbReference type="NCBI Taxonomy" id="33881"/>
    <lineage>
        <taxon>Bacteria</taxon>
        <taxon>Bacillati</taxon>
        <taxon>Actinomycetota</taxon>
        <taxon>Actinomycetes</taxon>
        <taxon>Micrococcales</taxon>
        <taxon>Microbacteriaceae</taxon>
        <taxon>Curtobacterium</taxon>
    </lineage>
</organism>